<dbReference type="CDD" id="cd00067">
    <property type="entry name" value="GAL4"/>
    <property type="match status" value="1"/>
</dbReference>
<protein>
    <submittedName>
        <fullName evidence="6">Fungal-specific transcription factor domain-containing protein</fullName>
    </submittedName>
</protein>
<evidence type="ECO:0000256" key="2">
    <source>
        <dbReference type="ARBA" id="ARBA00022723"/>
    </source>
</evidence>
<evidence type="ECO:0000256" key="3">
    <source>
        <dbReference type="ARBA" id="ARBA00023242"/>
    </source>
</evidence>
<feature type="compositionally biased region" description="Low complexity" evidence="4">
    <location>
        <begin position="182"/>
        <end position="196"/>
    </location>
</feature>
<feature type="compositionally biased region" description="Polar residues" evidence="4">
    <location>
        <begin position="710"/>
        <end position="720"/>
    </location>
</feature>
<dbReference type="EMBL" id="JARPMG010000004">
    <property type="protein sequence ID" value="KAJ8101110.1"/>
    <property type="molecule type" value="Genomic_DNA"/>
</dbReference>
<feature type="region of interest" description="Disordered" evidence="4">
    <location>
        <begin position="169"/>
        <end position="201"/>
    </location>
</feature>
<comment type="caution">
    <text evidence="6">The sequence shown here is derived from an EMBL/GenBank/DDBJ whole genome shotgun (WGS) entry which is preliminary data.</text>
</comment>
<dbReference type="Pfam" id="PF00172">
    <property type="entry name" value="Zn_clus"/>
    <property type="match status" value="1"/>
</dbReference>
<dbReference type="GeneID" id="80882467"/>
<feature type="compositionally biased region" description="Low complexity" evidence="4">
    <location>
        <begin position="739"/>
        <end position="754"/>
    </location>
</feature>
<reference evidence="6" key="1">
    <citation type="submission" date="2023-03" db="EMBL/GenBank/DDBJ databases">
        <title>Near-Complete genome sequence of Lipomyces tetrasporous NRRL Y-64009, an oleaginous yeast capable of growing on lignocellulosic hydrolysates.</title>
        <authorList>
            <consortium name="Lawrence Berkeley National Laboratory"/>
            <person name="Jagtap S.S."/>
            <person name="Liu J.-J."/>
            <person name="Walukiewicz H.E."/>
            <person name="Pangilinan J."/>
            <person name="Lipzen A."/>
            <person name="Ahrendt S."/>
            <person name="Koriabine M."/>
            <person name="Cobaugh K."/>
            <person name="Salamov A."/>
            <person name="Yoshinaga Y."/>
            <person name="Ng V."/>
            <person name="Daum C."/>
            <person name="Grigoriev I.V."/>
            <person name="Slininger P.J."/>
            <person name="Dien B.S."/>
            <person name="Jin Y.-S."/>
            <person name="Rao C.V."/>
        </authorList>
    </citation>
    <scope>NUCLEOTIDE SEQUENCE</scope>
    <source>
        <strain evidence="6">NRRL Y-64009</strain>
    </source>
</reference>
<evidence type="ECO:0000259" key="5">
    <source>
        <dbReference type="PROSITE" id="PS50048"/>
    </source>
</evidence>
<keyword evidence="3" id="KW-0539">Nucleus</keyword>
<evidence type="ECO:0000313" key="7">
    <source>
        <dbReference type="Proteomes" id="UP001217417"/>
    </source>
</evidence>
<organism evidence="6 7">
    <name type="scientific">Lipomyces tetrasporus</name>
    <dbReference type="NCBI Taxonomy" id="54092"/>
    <lineage>
        <taxon>Eukaryota</taxon>
        <taxon>Fungi</taxon>
        <taxon>Dikarya</taxon>
        <taxon>Ascomycota</taxon>
        <taxon>Saccharomycotina</taxon>
        <taxon>Lipomycetes</taxon>
        <taxon>Lipomycetales</taxon>
        <taxon>Lipomycetaceae</taxon>
        <taxon>Lipomyces</taxon>
    </lineage>
</organism>
<dbReference type="RefSeq" id="XP_056044560.1">
    <property type="nucleotide sequence ID" value="XM_056187301.1"/>
</dbReference>
<sequence length="864" mass="96465">MLPVSNSAPTGAPGSRLSRKTRVVSCTECHRRKQKCDRESPCNQCILRKVENLCRYANENRRRPNNQSSRSSSSTRSVPTIAPLPQSTSGNPVPTLHFQSTASQLLPHQNSVASSYYSTSDPVSPFYAAAAAALPTQTVPISSSTSVFDTTDGATQLVALAQHIQPPISYHKPHESQLPYTSGGASDPGSASPASDGADDDYEIRSRTVANDDERADATALVESLGYFRTAPSSIAQDLRELSHEIDSLPGKVAAADLTAVPDRWPSQFPKNKLTIVSRLLRTMPPQPYADLLVTIFFQQANFYQVLNEVKFLQDVKAWWELHDRSTWDAVETACLMFRVLASALYFLPAENVATVQQIDSDISTLARDYHAVSVELADMLPDSYGKVVEYVLRAAWYKYDLRMKDSWYCIGQAIRMAQEINLHIESPNEAPTFEREKRRRLWWLMHYWDRCMALTLSRPFMISDDMCSIPMPLDLSDACYYPTVRPDKQITPYTVRLTTYRLGKFMALLDSDPQSLFDNLASFVASLPPYLRPQDPDTSLDEEYPFLAGHRDTLAATVFMVGCALYRRNVAVPDPMSFCLFLLRVCADRFKVVQPHQYRHFLLVYWNLEPSILICRDILREIKSQNGLARRNFMIVGNQLRNNGIETENVEQVGWNAWVCLEAAEGAVARLGEFSKHNELAVSAYKVLKVLVANVRKQLKVLQDEETVADSSGDGSSESLIEAAGRSEESSHNKYYSERQQQYQQDQSNYQSQSREDLRMFSTYSYASGVDTSTSNSGQHSPYSVQNGDRANNNVNVTSGLTTPALPLEKAWPGQSQTGVGLVDISFNFLSNAVDSGQDLSSCLVGGDVVLDNLINTGIFSME</sequence>
<feature type="domain" description="Zn(2)-C6 fungal-type" evidence="5">
    <location>
        <begin position="25"/>
        <end position="56"/>
    </location>
</feature>
<dbReference type="InterPro" id="IPR007219">
    <property type="entry name" value="XnlR_reg_dom"/>
</dbReference>
<evidence type="ECO:0000256" key="1">
    <source>
        <dbReference type="ARBA" id="ARBA00004123"/>
    </source>
</evidence>
<dbReference type="GO" id="GO:0006351">
    <property type="term" value="P:DNA-templated transcription"/>
    <property type="evidence" value="ECO:0007669"/>
    <property type="project" value="InterPro"/>
</dbReference>
<dbReference type="InterPro" id="IPR050613">
    <property type="entry name" value="Sec_Metabolite_Reg"/>
</dbReference>
<dbReference type="CDD" id="cd12148">
    <property type="entry name" value="fungal_TF_MHR"/>
    <property type="match status" value="1"/>
</dbReference>
<dbReference type="Pfam" id="PF04082">
    <property type="entry name" value="Fungal_trans"/>
    <property type="match status" value="1"/>
</dbReference>
<feature type="region of interest" description="Disordered" evidence="4">
    <location>
        <begin position="1"/>
        <end position="22"/>
    </location>
</feature>
<feature type="region of interest" description="Disordered" evidence="4">
    <location>
        <begin position="771"/>
        <end position="792"/>
    </location>
</feature>
<name>A0AAD7VUE1_9ASCO</name>
<dbReference type="AlphaFoldDB" id="A0AAD7VUE1"/>
<dbReference type="Gene3D" id="4.10.240.10">
    <property type="entry name" value="Zn(2)-C6 fungal-type DNA-binding domain"/>
    <property type="match status" value="1"/>
</dbReference>
<evidence type="ECO:0000256" key="4">
    <source>
        <dbReference type="SAM" id="MobiDB-lite"/>
    </source>
</evidence>
<dbReference type="PROSITE" id="PS50048">
    <property type="entry name" value="ZN2_CY6_FUNGAL_2"/>
    <property type="match status" value="1"/>
</dbReference>
<comment type="subcellular location">
    <subcellularLocation>
        <location evidence="1">Nucleus</location>
    </subcellularLocation>
</comment>
<dbReference type="SMART" id="SM00906">
    <property type="entry name" value="Fungal_trans"/>
    <property type="match status" value="1"/>
</dbReference>
<proteinExistence type="predicted"/>
<dbReference type="GO" id="GO:0008270">
    <property type="term" value="F:zinc ion binding"/>
    <property type="evidence" value="ECO:0007669"/>
    <property type="project" value="InterPro"/>
</dbReference>
<feature type="compositionally biased region" description="Basic and acidic residues" evidence="4">
    <location>
        <begin position="726"/>
        <end position="738"/>
    </location>
</feature>
<keyword evidence="2" id="KW-0479">Metal-binding</keyword>
<feature type="region of interest" description="Disordered" evidence="4">
    <location>
        <begin position="61"/>
        <end position="93"/>
    </location>
</feature>
<feature type="compositionally biased region" description="Low complexity" evidence="4">
    <location>
        <begin position="65"/>
        <end position="77"/>
    </location>
</feature>
<dbReference type="PROSITE" id="PS00463">
    <property type="entry name" value="ZN2_CY6_FUNGAL_1"/>
    <property type="match status" value="1"/>
</dbReference>
<dbReference type="SUPFAM" id="SSF57701">
    <property type="entry name" value="Zn2/Cys6 DNA-binding domain"/>
    <property type="match status" value="1"/>
</dbReference>
<dbReference type="PANTHER" id="PTHR31001:SF87">
    <property type="entry name" value="COL-21"/>
    <property type="match status" value="1"/>
</dbReference>
<dbReference type="SMART" id="SM00066">
    <property type="entry name" value="GAL4"/>
    <property type="match status" value="1"/>
</dbReference>
<dbReference type="GO" id="GO:0003677">
    <property type="term" value="F:DNA binding"/>
    <property type="evidence" value="ECO:0007669"/>
    <property type="project" value="InterPro"/>
</dbReference>
<feature type="region of interest" description="Disordered" evidence="4">
    <location>
        <begin position="706"/>
        <end position="755"/>
    </location>
</feature>
<dbReference type="GO" id="GO:0005634">
    <property type="term" value="C:nucleus"/>
    <property type="evidence" value="ECO:0007669"/>
    <property type="project" value="UniProtKB-SubCell"/>
</dbReference>
<keyword evidence="7" id="KW-1185">Reference proteome</keyword>
<dbReference type="InterPro" id="IPR001138">
    <property type="entry name" value="Zn2Cys6_DnaBD"/>
</dbReference>
<gene>
    <name evidence="6" type="ORF">POJ06DRAFT_250480</name>
</gene>
<dbReference type="GO" id="GO:0000981">
    <property type="term" value="F:DNA-binding transcription factor activity, RNA polymerase II-specific"/>
    <property type="evidence" value="ECO:0007669"/>
    <property type="project" value="InterPro"/>
</dbReference>
<accession>A0AAD7VUE1</accession>
<dbReference type="Proteomes" id="UP001217417">
    <property type="component" value="Unassembled WGS sequence"/>
</dbReference>
<evidence type="ECO:0000313" key="6">
    <source>
        <dbReference type="EMBL" id="KAJ8101110.1"/>
    </source>
</evidence>
<dbReference type="InterPro" id="IPR036864">
    <property type="entry name" value="Zn2-C6_fun-type_DNA-bd_sf"/>
</dbReference>
<dbReference type="PANTHER" id="PTHR31001">
    <property type="entry name" value="UNCHARACTERIZED TRANSCRIPTIONAL REGULATORY PROTEIN"/>
    <property type="match status" value="1"/>
</dbReference>